<sequence length="67" mass="8186">MILGTPWWVFMFVVFIFFSGYMAFRAFRAERLLEKQFIEREGKVYMERIEQARENKNADQKKQELVS</sequence>
<protein>
    <submittedName>
        <fullName evidence="2">Sporulation YhaL family protein</fullName>
    </submittedName>
</protein>
<dbReference type="EMBL" id="JAMQKB010000048">
    <property type="protein sequence ID" value="MDC3426354.1"/>
    <property type="molecule type" value="Genomic_DNA"/>
</dbReference>
<organism evidence="2 3">
    <name type="scientific">Terrihalobacillus insolitus</name>
    <dbReference type="NCBI Taxonomy" id="2950438"/>
    <lineage>
        <taxon>Bacteria</taxon>
        <taxon>Bacillati</taxon>
        <taxon>Bacillota</taxon>
        <taxon>Bacilli</taxon>
        <taxon>Bacillales</taxon>
        <taxon>Bacillaceae</taxon>
        <taxon>Terrihalobacillus</taxon>
    </lineage>
</organism>
<feature type="transmembrane region" description="Helical" evidence="1">
    <location>
        <begin position="6"/>
        <end position="27"/>
    </location>
</feature>
<evidence type="ECO:0000313" key="2">
    <source>
        <dbReference type="EMBL" id="MDC3426354.1"/>
    </source>
</evidence>
<name>A0A9X4AP06_9BACI</name>
<dbReference type="InterPro" id="IPR025428">
    <property type="entry name" value="Spore_YhaL"/>
</dbReference>
<dbReference type="RefSeq" id="WP_272438179.1">
    <property type="nucleotide sequence ID" value="NZ_JAMQKB010000048.1"/>
</dbReference>
<dbReference type="Proteomes" id="UP001145050">
    <property type="component" value="Unassembled WGS sequence"/>
</dbReference>
<keyword evidence="1" id="KW-1133">Transmembrane helix</keyword>
<proteinExistence type="predicted"/>
<reference evidence="2" key="1">
    <citation type="submission" date="2022-06" db="EMBL/GenBank/DDBJ databases">
        <title>Aquibacillus sp. a new bacterium isolated from soil saline samples.</title>
        <authorList>
            <person name="Galisteo C."/>
            <person name="De La Haba R."/>
            <person name="Sanchez-Porro C."/>
            <person name="Ventosa A."/>
        </authorList>
    </citation>
    <scope>NUCLEOTIDE SEQUENCE</scope>
    <source>
        <strain evidence="2">3ASR75-11</strain>
    </source>
</reference>
<keyword evidence="1" id="KW-0472">Membrane</keyword>
<keyword evidence="1" id="KW-0812">Transmembrane</keyword>
<gene>
    <name evidence="2" type="ORF">NC797_17990</name>
</gene>
<comment type="caution">
    <text evidence="2">The sequence shown here is derived from an EMBL/GenBank/DDBJ whole genome shotgun (WGS) entry which is preliminary data.</text>
</comment>
<dbReference type="Pfam" id="PF14147">
    <property type="entry name" value="Spore_YhaL"/>
    <property type="match status" value="1"/>
</dbReference>
<dbReference type="AlphaFoldDB" id="A0A9X4AP06"/>
<evidence type="ECO:0000313" key="3">
    <source>
        <dbReference type="Proteomes" id="UP001145050"/>
    </source>
</evidence>
<accession>A0A9X4AP06</accession>
<keyword evidence="3" id="KW-1185">Reference proteome</keyword>
<evidence type="ECO:0000256" key="1">
    <source>
        <dbReference type="SAM" id="Phobius"/>
    </source>
</evidence>